<comment type="caution">
    <text evidence="2">The sequence shown here is derived from an EMBL/GenBank/DDBJ whole genome shotgun (WGS) entry which is preliminary data.</text>
</comment>
<evidence type="ECO:0000313" key="3">
    <source>
        <dbReference type="Proteomes" id="UP000249061"/>
    </source>
</evidence>
<gene>
    <name evidence="2" type="ORF">DI536_37465</name>
</gene>
<dbReference type="Gene3D" id="3.40.190.10">
    <property type="entry name" value="Periplasmic binding protein-like II"/>
    <property type="match status" value="2"/>
</dbReference>
<dbReference type="Pfam" id="PF09084">
    <property type="entry name" value="NMT1"/>
    <property type="match status" value="1"/>
</dbReference>
<dbReference type="SUPFAM" id="SSF53850">
    <property type="entry name" value="Periplasmic binding protein-like II"/>
    <property type="match status" value="1"/>
</dbReference>
<dbReference type="AlphaFoldDB" id="A0A2W5SFI7"/>
<feature type="non-terminal residue" evidence="2">
    <location>
        <position position="1"/>
    </location>
</feature>
<accession>A0A2W5SFI7</accession>
<proteinExistence type="predicted"/>
<dbReference type="PANTHER" id="PTHR30024">
    <property type="entry name" value="ALIPHATIC SULFONATES-BINDING PROTEIN-RELATED"/>
    <property type="match status" value="1"/>
</dbReference>
<dbReference type="EMBL" id="QFQP01000251">
    <property type="protein sequence ID" value="PZR01879.1"/>
    <property type="molecule type" value="Genomic_DNA"/>
</dbReference>
<evidence type="ECO:0000313" key="2">
    <source>
        <dbReference type="EMBL" id="PZR01879.1"/>
    </source>
</evidence>
<protein>
    <submittedName>
        <fullName evidence="2">Nitrate ABC transporter substrate-binding protein</fullName>
    </submittedName>
</protein>
<dbReference type="Proteomes" id="UP000249061">
    <property type="component" value="Unassembled WGS sequence"/>
</dbReference>
<organism evidence="2 3">
    <name type="scientific">Archangium gephyra</name>
    <dbReference type="NCBI Taxonomy" id="48"/>
    <lineage>
        <taxon>Bacteria</taxon>
        <taxon>Pseudomonadati</taxon>
        <taxon>Myxococcota</taxon>
        <taxon>Myxococcia</taxon>
        <taxon>Myxococcales</taxon>
        <taxon>Cystobacterineae</taxon>
        <taxon>Archangiaceae</taxon>
        <taxon>Archangium</taxon>
    </lineage>
</organism>
<dbReference type="InterPro" id="IPR015168">
    <property type="entry name" value="SsuA/THI5"/>
</dbReference>
<dbReference type="PANTHER" id="PTHR30024:SF21">
    <property type="entry name" value="ABC TRANSPORTER SUBSTRATE-BINDING PROTEIN"/>
    <property type="match status" value="1"/>
</dbReference>
<feature type="domain" description="SsuA/THI5-like" evidence="1">
    <location>
        <begin position="4"/>
        <end position="165"/>
    </location>
</feature>
<evidence type="ECO:0000259" key="1">
    <source>
        <dbReference type="Pfam" id="PF09084"/>
    </source>
</evidence>
<sequence length="277" mass="30564">KRIDFASYGDFPAIIAVAGGVPLKLVVPVGRGQNAYLVVRKGLAATSIKDLVGKRIALHRGRPWELPFTKLLDANGLKLSDFKILNINPPASHAALASGDVDAVFLLSDAILLEQKGAGRIVWSTKLAPEDWKMRAELFGRADFVERYPELTQIIAEAYVRAAHWSSLPENRSAVVDQAARGDTPVSVIESDYAEQRVRWQDRFSPLFDGQVRQHYRSVTDYTYGTGLVRQKVNVDDLLEPRFATEAVRKLGLEGYWHASDAKSATVAPAKAEKAPL</sequence>
<name>A0A2W5SFI7_9BACT</name>
<reference evidence="2 3" key="1">
    <citation type="submission" date="2017-08" db="EMBL/GenBank/DDBJ databases">
        <title>Infants hospitalized years apart are colonized by the same room-sourced microbial strains.</title>
        <authorList>
            <person name="Brooks B."/>
            <person name="Olm M.R."/>
            <person name="Firek B.A."/>
            <person name="Baker R."/>
            <person name="Thomas B.C."/>
            <person name="Morowitz M.J."/>
            <person name="Banfield J.F."/>
        </authorList>
    </citation>
    <scope>NUCLEOTIDE SEQUENCE [LARGE SCALE GENOMIC DNA]</scope>
    <source>
        <strain evidence="2">S2_003_000_R2_14</strain>
    </source>
</reference>